<organism evidence="1 2">
    <name type="scientific">Nitrosospira multiformis (strain ATCC 25196 / NCIMB 11849 / C 71)</name>
    <dbReference type="NCBI Taxonomy" id="323848"/>
    <lineage>
        <taxon>Bacteria</taxon>
        <taxon>Pseudomonadati</taxon>
        <taxon>Pseudomonadota</taxon>
        <taxon>Betaproteobacteria</taxon>
        <taxon>Nitrosomonadales</taxon>
        <taxon>Nitrosomonadaceae</taxon>
        <taxon>Nitrosospira</taxon>
    </lineage>
</organism>
<gene>
    <name evidence="1" type="ordered locus">Nmul_A0031</name>
</gene>
<dbReference type="STRING" id="323848.Nmul_A0031"/>
<dbReference type="EMBL" id="CP000103">
    <property type="protein sequence ID" value="ABB73340.1"/>
    <property type="molecule type" value="Genomic_DNA"/>
</dbReference>
<sequence>MHSSAEIAWDLRGYKRGTILQSGEISYGCPSFSFFKRHFRVWLSGRHVDQEIRKTKKYLDYTVLQHVLSIHLAQKSLEK</sequence>
<protein>
    <submittedName>
        <fullName evidence="1">Uncharacterized protein</fullName>
    </submittedName>
</protein>
<proteinExistence type="predicted"/>
<keyword evidence="2" id="KW-1185">Reference proteome</keyword>
<name>Q2YD31_NITMU</name>
<evidence type="ECO:0000313" key="1">
    <source>
        <dbReference type="EMBL" id="ABB73340.1"/>
    </source>
</evidence>
<dbReference type="HOGENOM" id="CLU_2602441_0_0_4"/>
<reference evidence="1 2" key="2">
    <citation type="journal article" date="2008" name="Appl. Environ. Microbiol.">
        <title>Complete genome sequence of Nitrosospira multiformis, an ammonia-oxidizing bacterium from the soil environment.</title>
        <authorList>
            <person name="Norton J.M."/>
            <person name="Klotz M.G."/>
            <person name="Stein L.Y."/>
            <person name="Arp D.J."/>
            <person name="Bottomley P.J."/>
            <person name="Chain P.S."/>
            <person name="Hauser L.J."/>
            <person name="Land M.L."/>
            <person name="Larimer F.W."/>
            <person name="Shin M.W."/>
            <person name="Starkenburg S.R."/>
        </authorList>
    </citation>
    <scope>NUCLEOTIDE SEQUENCE [LARGE SCALE GENOMIC DNA]</scope>
    <source>
        <strain evidence="2">ATCC 25196 / NCIMB 11849 / C 71</strain>
    </source>
</reference>
<evidence type="ECO:0000313" key="2">
    <source>
        <dbReference type="Proteomes" id="UP000002718"/>
    </source>
</evidence>
<reference evidence="2" key="1">
    <citation type="submission" date="2005-08" db="EMBL/GenBank/DDBJ databases">
        <title>Complete sequence of chromosome 1 of Nitrosospira multiformis ATCC 25196.</title>
        <authorList>
            <person name="Copeland A."/>
            <person name="Lucas S."/>
            <person name="Lapidus A."/>
            <person name="Barry K."/>
            <person name="Detter J.C."/>
            <person name="Glavina T."/>
            <person name="Hammon N."/>
            <person name="Israni S."/>
            <person name="Pitluck S."/>
            <person name="Chain P."/>
            <person name="Malfatti S."/>
            <person name="Shin M."/>
            <person name="Vergez L."/>
            <person name="Schmutz J."/>
            <person name="Larimer F."/>
            <person name="Land M."/>
            <person name="Hauser L."/>
            <person name="Kyrpides N."/>
            <person name="Lykidis A."/>
            <person name="Richardson P."/>
        </authorList>
    </citation>
    <scope>NUCLEOTIDE SEQUENCE [LARGE SCALE GENOMIC DNA]</scope>
    <source>
        <strain evidence="2">ATCC 25196 / NCIMB 11849 / C 71</strain>
    </source>
</reference>
<dbReference type="KEGG" id="nmu:Nmul_A0031"/>
<dbReference type="Proteomes" id="UP000002718">
    <property type="component" value="Chromosome"/>
</dbReference>
<dbReference type="AlphaFoldDB" id="Q2YD31"/>
<accession>Q2YD31</accession>